<accession>A0A6J7C2D1</accession>
<gene>
    <name evidence="1" type="ORF">UFOPK3268_01211</name>
</gene>
<dbReference type="EMBL" id="CAFBIZ010000162">
    <property type="protein sequence ID" value="CAB4851301.1"/>
    <property type="molecule type" value="Genomic_DNA"/>
</dbReference>
<proteinExistence type="predicted"/>
<evidence type="ECO:0000313" key="1">
    <source>
        <dbReference type="EMBL" id="CAB4851301.1"/>
    </source>
</evidence>
<reference evidence="1" key="1">
    <citation type="submission" date="2020-05" db="EMBL/GenBank/DDBJ databases">
        <authorList>
            <person name="Chiriac C."/>
            <person name="Salcher M."/>
            <person name="Ghai R."/>
            <person name="Kavagutti S V."/>
        </authorList>
    </citation>
    <scope>NUCLEOTIDE SEQUENCE</scope>
</reference>
<protein>
    <submittedName>
        <fullName evidence="1">Unannotated protein</fullName>
    </submittedName>
</protein>
<name>A0A6J7C2D1_9ZZZZ</name>
<organism evidence="1">
    <name type="scientific">freshwater metagenome</name>
    <dbReference type="NCBI Taxonomy" id="449393"/>
    <lineage>
        <taxon>unclassified sequences</taxon>
        <taxon>metagenomes</taxon>
        <taxon>ecological metagenomes</taxon>
    </lineage>
</organism>
<sequence length="264" mass="27169">MASSLRRAGALTCWGNSYLGGGSSLDDAVAGSVGTDPLHRVVGVPLEGEPVSLAVALGRLRAQGVTALRLVLPEAGDLTGLPGPAALSASALVAGAVIVTIAPLQKGACALLPTLVELPQGAVVRWDVVEANMSFPPYGLPTLSEADRALTEMVAETAATMAALDVARGSGDITSRLASLDRELRALDLPPSLPGRAQRLIASATRLLGVLAIAVESEGGAITANEAERRLQALRPLRAAARYALCAAYSAEAEPEPERHVRHR</sequence>
<dbReference type="AlphaFoldDB" id="A0A6J7C2D1"/>